<comment type="caution">
    <text evidence="4">The sequence shown here is derived from an EMBL/GenBank/DDBJ whole genome shotgun (WGS) entry which is preliminary data.</text>
</comment>
<dbReference type="CDD" id="cd00067">
    <property type="entry name" value="GAL4"/>
    <property type="match status" value="1"/>
</dbReference>
<dbReference type="SUPFAM" id="SSF57701">
    <property type="entry name" value="Zn2/Cys6 DNA-binding domain"/>
    <property type="match status" value="1"/>
</dbReference>
<dbReference type="RefSeq" id="XP_031014567.1">
    <property type="nucleotide sequence ID" value="XM_031161451.1"/>
</dbReference>
<evidence type="ECO:0000256" key="2">
    <source>
        <dbReference type="SAM" id="MobiDB-lite"/>
    </source>
</evidence>
<dbReference type="GO" id="GO:0005634">
    <property type="term" value="C:nucleus"/>
    <property type="evidence" value="ECO:0007669"/>
    <property type="project" value="TreeGrafter"/>
</dbReference>
<accession>A0A366RET8</accession>
<dbReference type="InterPro" id="IPR001138">
    <property type="entry name" value="Zn2Cys6_DnaBD"/>
</dbReference>
<dbReference type="GO" id="GO:0008270">
    <property type="term" value="F:zinc ion binding"/>
    <property type="evidence" value="ECO:0007669"/>
    <property type="project" value="InterPro"/>
</dbReference>
<dbReference type="PROSITE" id="PS00463">
    <property type="entry name" value="ZN2_CY6_FUNGAL_1"/>
    <property type="match status" value="1"/>
</dbReference>
<dbReference type="SMART" id="SM00066">
    <property type="entry name" value="GAL4"/>
    <property type="match status" value="1"/>
</dbReference>
<dbReference type="GO" id="GO:0045944">
    <property type="term" value="P:positive regulation of transcription by RNA polymerase II"/>
    <property type="evidence" value="ECO:0007669"/>
    <property type="project" value="TreeGrafter"/>
</dbReference>
<evidence type="ECO:0000256" key="1">
    <source>
        <dbReference type="ARBA" id="ARBA00023242"/>
    </source>
</evidence>
<dbReference type="GeneID" id="41996747"/>
<dbReference type="Pfam" id="PF00172">
    <property type="entry name" value="Zn_clus"/>
    <property type="match status" value="1"/>
</dbReference>
<feature type="region of interest" description="Disordered" evidence="2">
    <location>
        <begin position="58"/>
        <end position="155"/>
    </location>
</feature>
<dbReference type="Gene3D" id="4.10.240.10">
    <property type="entry name" value="Zn(2)-C6 fungal-type DNA-binding domain"/>
    <property type="match status" value="1"/>
</dbReference>
<gene>
    <name evidence="4" type="ORF">FIESC28_07310</name>
</gene>
<reference evidence="4 5" key="1">
    <citation type="submission" date="2018-06" db="EMBL/GenBank/DDBJ databases">
        <title>Fusarium incarnatum-equiseti species complex species 28.</title>
        <authorList>
            <person name="Gardiner D.M."/>
        </authorList>
    </citation>
    <scope>NUCLEOTIDE SEQUENCE [LARGE SCALE GENOMIC DNA]</scope>
    <source>
        <strain evidence="4 5">FIESC_28</strain>
    </source>
</reference>
<dbReference type="PANTHER" id="PTHR37534:SF4">
    <property type="entry name" value="ZN(II)2CYS6 TRANSCRIPTION FACTOR (EUROFUNG)"/>
    <property type="match status" value="1"/>
</dbReference>
<keyword evidence="1" id="KW-0539">Nucleus</keyword>
<dbReference type="AlphaFoldDB" id="A0A366RET8"/>
<evidence type="ECO:0000313" key="5">
    <source>
        <dbReference type="Proteomes" id="UP000253153"/>
    </source>
</evidence>
<organism evidence="4 5">
    <name type="scientific">Fusarium coffeatum</name>
    <dbReference type="NCBI Taxonomy" id="231269"/>
    <lineage>
        <taxon>Eukaryota</taxon>
        <taxon>Fungi</taxon>
        <taxon>Dikarya</taxon>
        <taxon>Ascomycota</taxon>
        <taxon>Pezizomycotina</taxon>
        <taxon>Sordariomycetes</taxon>
        <taxon>Hypocreomycetidae</taxon>
        <taxon>Hypocreales</taxon>
        <taxon>Nectriaceae</taxon>
        <taxon>Fusarium</taxon>
        <taxon>Fusarium incarnatum-equiseti species complex</taxon>
    </lineage>
</organism>
<dbReference type="Proteomes" id="UP000253153">
    <property type="component" value="Unassembled WGS sequence"/>
</dbReference>
<protein>
    <recommendedName>
        <fullName evidence="3">Zn(2)-C6 fungal-type domain-containing protein</fullName>
    </recommendedName>
</protein>
<dbReference type="EMBL" id="QKXC01000153">
    <property type="protein sequence ID" value="RBR15669.1"/>
    <property type="molecule type" value="Genomic_DNA"/>
</dbReference>
<feature type="domain" description="Zn(2)-C6 fungal-type" evidence="3">
    <location>
        <begin position="17"/>
        <end position="47"/>
    </location>
</feature>
<evidence type="ECO:0000259" key="3">
    <source>
        <dbReference type="PROSITE" id="PS50048"/>
    </source>
</evidence>
<dbReference type="PROSITE" id="PS50048">
    <property type="entry name" value="ZN2_CY6_FUNGAL_2"/>
    <property type="match status" value="1"/>
</dbReference>
<dbReference type="GO" id="GO:0000976">
    <property type="term" value="F:transcription cis-regulatory region binding"/>
    <property type="evidence" value="ECO:0007669"/>
    <property type="project" value="TreeGrafter"/>
</dbReference>
<keyword evidence="5" id="KW-1185">Reference proteome</keyword>
<dbReference type="GO" id="GO:0000981">
    <property type="term" value="F:DNA-binding transcription factor activity, RNA polymerase II-specific"/>
    <property type="evidence" value="ECO:0007669"/>
    <property type="project" value="InterPro"/>
</dbReference>
<dbReference type="PANTHER" id="PTHR37534">
    <property type="entry name" value="TRANSCRIPTIONAL ACTIVATOR PROTEIN UGA3"/>
    <property type="match status" value="1"/>
</dbReference>
<dbReference type="OrthoDB" id="4475584at2759"/>
<sequence>MPVIRRIPDNKRRSRTGCIPCRRRRRKCDEQRPQCGSCQGRNVTCEFKEWTFVPGVRSSLRRDERAREDTASDGDDSLMPMNDSLLSFIDDSPSTLEPVLDEPLPSIVRSERVESTQSIVRSDRVESTQNAPTNTTQPAPPTTAQPNNEGNQIPTPARWNETVLSEQNSSERQTAMLRFRYQIAPWLDSNAPRSTFGPKIMTLAAEKSVIMDVIVWVAMRRSRSSTSSEGDFHLVQHLQHRLSLENVFTADVGRSLLALGNFFYTSPSEWLGFQSDRGERYQFFENQEEPLKTLDRFHFKTELAASIIASRSPVSQSSLPLIDEPLLSSNMSPCQIYDTCLVHLTACCQLIHNKVIPLLNGISTIQSPTHESSSLVWATWSNLWAKCVQWFRDRPPDMVPLLESPEVDTHTNTPFTADVYSSAIAVQANLTIHYSALLLLSYKPRLVKLSSTPHRLVSKSWHAQKLAKLALWNNFPDQWDPVVVATVVRIARDMTYPSQQEALLSCFQRIGDATKIPLQREIADLQQFWSLSRHSNAPTNLHS</sequence>
<feature type="compositionally biased region" description="Low complexity" evidence="2">
    <location>
        <begin position="128"/>
        <end position="137"/>
    </location>
</feature>
<dbReference type="InterPro" id="IPR036864">
    <property type="entry name" value="Zn2-C6_fun-type_DNA-bd_sf"/>
</dbReference>
<feature type="compositionally biased region" description="Basic and acidic residues" evidence="2">
    <location>
        <begin position="60"/>
        <end position="70"/>
    </location>
</feature>
<evidence type="ECO:0000313" key="4">
    <source>
        <dbReference type="EMBL" id="RBR15669.1"/>
    </source>
</evidence>
<name>A0A366RET8_9HYPO</name>
<proteinExistence type="predicted"/>